<evidence type="ECO:0000313" key="9">
    <source>
        <dbReference type="Proteomes" id="UP000094444"/>
    </source>
</evidence>
<evidence type="ECO:0000256" key="4">
    <source>
        <dbReference type="ARBA" id="ARBA00023004"/>
    </source>
</evidence>
<accession>A0A2P5I2Z7</accession>
<dbReference type="OrthoDB" id="3366823at2759"/>
<evidence type="ECO:0000256" key="6">
    <source>
        <dbReference type="PIRSR" id="PIRSR602403-1"/>
    </source>
</evidence>
<comment type="caution">
    <text evidence="8">The sequence shown here is derived from an EMBL/GenBank/DDBJ whole genome shotgun (WGS) entry which is preliminary data.</text>
</comment>
<keyword evidence="5 7" id="KW-0503">Monooxygenase</keyword>
<dbReference type="GO" id="GO:0020037">
    <property type="term" value="F:heme binding"/>
    <property type="evidence" value="ECO:0007669"/>
    <property type="project" value="InterPro"/>
</dbReference>
<evidence type="ECO:0000256" key="1">
    <source>
        <dbReference type="ARBA" id="ARBA00001971"/>
    </source>
</evidence>
<keyword evidence="4 6" id="KW-0408">Iron</keyword>
<keyword evidence="7" id="KW-0560">Oxidoreductase</keyword>
<gene>
    <name evidence="8" type="ORF">DHEL01_v204739</name>
</gene>
<evidence type="ECO:0000313" key="8">
    <source>
        <dbReference type="EMBL" id="POS76878.1"/>
    </source>
</evidence>
<dbReference type="STRING" id="158607.A0A2P5I2Z7"/>
<dbReference type="PANTHER" id="PTHR47582:SF1">
    <property type="entry name" value="P450, PUTATIVE (EUROFUNG)-RELATED"/>
    <property type="match status" value="1"/>
</dbReference>
<keyword evidence="3 6" id="KW-0479">Metal-binding</keyword>
<dbReference type="SUPFAM" id="SSF48264">
    <property type="entry name" value="Cytochrome P450"/>
    <property type="match status" value="1"/>
</dbReference>
<evidence type="ECO:0000256" key="7">
    <source>
        <dbReference type="RuleBase" id="RU000461"/>
    </source>
</evidence>
<evidence type="ECO:0000256" key="3">
    <source>
        <dbReference type="ARBA" id="ARBA00022723"/>
    </source>
</evidence>
<dbReference type="PROSITE" id="PS00086">
    <property type="entry name" value="CYTOCHROME_P450"/>
    <property type="match status" value="1"/>
</dbReference>
<dbReference type="GO" id="GO:0004497">
    <property type="term" value="F:monooxygenase activity"/>
    <property type="evidence" value="ECO:0007669"/>
    <property type="project" value="UniProtKB-KW"/>
</dbReference>
<dbReference type="CDD" id="cd11040">
    <property type="entry name" value="CYP7_CYP8-like"/>
    <property type="match status" value="1"/>
</dbReference>
<comment type="cofactor">
    <cofactor evidence="1 6">
        <name>heme</name>
        <dbReference type="ChEBI" id="CHEBI:30413"/>
    </cofactor>
</comment>
<dbReference type="InterPro" id="IPR002403">
    <property type="entry name" value="Cyt_P450_E_grp-IV"/>
</dbReference>
<keyword evidence="9" id="KW-1185">Reference proteome</keyword>
<dbReference type="GO" id="GO:0005506">
    <property type="term" value="F:iron ion binding"/>
    <property type="evidence" value="ECO:0007669"/>
    <property type="project" value="InterPro"/>
</dbReference>
<evidence type="ECO:0000256" key="2">
    <source>
        <dbReference type="ARBA" id="ARBA00010617"/>
    </source>
</evidence>
<proteinExistence type="inferred from homology"/>
<name>A0A2P5I2Z7_DIAHE</name>
<dbReference type="Proteomes" id="UP000094444">
    <property type="component" value="Unassembled WGS sequence"/>
</dbReference>
<dbReference type="InParanoid" id="A0A2P5I2Z7"/>
<reference evidence="8" key="1">
    <citation type="submission" date="2017-09" db="EMBL/GenBank/DDBJ databases">
        <title>Polyketide synthases of a Diaporthe helianthi virulent isolate.</title>
        <authorList>
            <person name="Baroncelli R."/>
        </authorList>
    </citation>
    <scope>NUCLEOTIDE SEQUENCE [LARGE SCALE GENOMIC DNA]</scope>
    <source>
        <strain evidence="8">7/96</strain>
    </source>
</reference>
<keyword evidence="6 7" id="KW-0349">Heme</keyword>
<dbReference type="GO" id="GO:0016705">
    <property type="term" value="F:oxidoreductase activity, acting on paired donors, with incorporation or reduction of molecular oxygen"/>
    <property type="evidence" value="ECO:0007669"/>
    <property type="project" value="InterPro"/>
</dbReference>
<organism evidence="8 9">
    <name type="scientific">Diaporthe helianthi</name>
    <dbReference type="NCBI Taxonomy" id="158607"/>
    <lineage>
        <taxon>Eukaryota</taxon>
        <taxon>Fungi</taxon>
        <taxon>Dikarya</taxon>
        <taxon>Ascomycota</taxon>
        <taxon>Pezizomycotina</taxon>
        <taxon>Sordariomycetes</taxon>
        <taxon>Sordariomycetidae</taxon>
        <taxon>Diaporthales</taxon>
        <taxon>Diaporthaceae</taxon>
        <taxon>Diaporthe</taxon>
    </lineage>
</organism>
<dbReference type="InterPro" id="IPR036396">
    <property type="entry name" value="Cyt_P450_sf"/>
</dbReference>
<evidence type="ECO:0008006" key="10">
    <source>
        <dbReference type="Google" id="ProtNLM"/>
    </source>
</evidence>
<feature type="binding site" description="axial binding residue" evidence="6">
    <location>
        <position position="332"/>
    </location>
    <ligand>
        <name>heme</name>
        <dbReference type="ChEBI" id="CHEBI:30413"/>
    </ligand>
    <ligandPart>
        <name>Fe</name>
        <dbReference type="ChEBI" id="CHEBI:18248"/>
    </ligandPart>
</feature>
<dbReference type="InterPro" id="IPR053007">
    <property type="entry name" value="CYP450_monoxygenase_sec-met"/>
</dbReference>
<evidence type="ECO:0000256" key="5">
    <source>
        <dbReference type="ARBA" id="ARBA00023033"/>
    </source>
</evidence>
<dbReference type="PRINTS" id="PR00465">
    <property type="entry name" value="EP450IV"/>
</dbReference>
<dbReference type="EMBL" id="MAVT02000324">
    <property type="protein sequence ID" value="POS76878.1"/>
    <property type="molecule type" value="Genomic_DNA"/>
</dbReference>
<dbReference type="InterPro" id="IPR017972">
    <property type="entry name" value="Cyt_P450_CS"/>
</dbReference>
<dbReference type="AlphaFoldDB" id="A0A2P5I2Z7"/>
<sequence length="423" mass="46513">MVRVFSHFMGIGGKALEIMGQDPVENHGFVHQMTVETSKGLTPGPNLDDLNARAVNILNKSLGEICSKKATTTVDLFAWASQEIMLATTNAVYGPKNPFNNPIVRDAYYKYEAGLITLITGFLPSVLARQSLQARDVLTDAFVKYYSEGGLDEDSSSVYARNRYEYPSKLGVPMRDVAKMEAGGSIGLVSNTMPATFWMLYHLLSDPVALQDCRREVSKAVTEKNGEVYLDLAQVKNSCPILASTMQEAFRFHSIGMSARAVVEDHVLGGKYILKKSDGRRGNTVLIPSTVQHSSSPAWGDNVNEFYYKRFVKPRKHNPVAFRAFGGGATLCPGRHFASTEILAFASVILLRFDIKPVGGHGWGTAGYKEANAAFRLPKEDVKVELIPLDNKKWNFFFSEPGKAMEISNEDITAAVGQTQAAH</sequence>
<protein>
    <recommendedName>
        <fullName evidence="10">Cytochrome P450</fullName>
    </recommendedName>
</protein>
<comment type="similarity">
    <text evidence="2 7">Belongs to the cytochrome P450 family.</text>
</comment>
<dbReference type="PANTHER" id="PTHR47582">
    <property type="entry name" value="P450, PUTATIVE (EUROFUNG)-RELATED"/>
    <property type="match status" value="1"/>
</dbReference>
<dbReference type="InterPro" id="IPR001128">
    <property type="entry name" value="Cyt_P450"/>
</dbReference>
<dbReference type="Gene3D" id="1.10.630.10">
    <property type="entry name" value="Cytochrome P450"/>
    <property type="match status" value="1"/>
</dbReference>
<dbReference type="Pfam" id="PF00067">
    <property type="entry name" value="p450"/>
    <property type="match status" value="1"/>
</dbReference>